<dbReference type="EMBL" id="JAIWIU010000004">
    <property type="protein sequence ID" value="MCA2014567.1"/>
    <property type="molecule type" value="Genomic_DNA"/>
</dbReference>
<dbReference type="Proteomes" id="UP001199044">
    <property type="component" value="Unassembled WGS sequence"/>
</dbReference>
<evidence type="ECO:0000256" key="1">
    <source>
        <dbReference type="ARBA" id="ARBA00022490"/>
    </source>
</evidence>
<keyword evidence="1" id="KW-0963">Cytoplasm</keyword>
<proteinExistence type="predicted"/>
<dbReference type="Pfam" id="PF04957">
    <property type="entry name" value="RMF"/>
    <property type="match status" value="1"/>
</dbReference>
<sequence>MNTEQEHAFNEGYLAFGAGMTDTANPYKATQLSQTWRDGWFQAQEDFAN</sequence>
<organism evidence="3 4">
    <name type="scientific">Vibrio tritonius</name>
    <dbReference type="NCBI Taxonomy" id="1435069"/>
    <lineage>
        <taxon>Bacteria</taxon>
        <taxon>Pseudomonadati</taxon>
        <taxon>Pseudomonadota</taxon>
        <taxon>Gammaproteobacteria</taxon>
        <taxon>Vibrionales</taxon>
        <taxon>Vibrionaceae</taxon>
        <taxon>Vibrio</taxon>
    </lineage>
</organism>
<evidence type="ECO:0000313" key="4">
    <source>
        <dbReference type="Proteomes" id="UP001199044"/>
    </source>
</evidence>
<comment type="caution">
    <text evidence="3">The sequence shown here is derived from an EMBL/GenBank/DDBJ whole genome shotgun (WGS) entry which is preliminary data.</text>
</comment>
<gene>
    <name evidence="3" type="ORF">LDJ79_00495</name>
</gene>
<protein>
    <recommendedName>
        <fullName evidence="5">Ribosome modulation factor</fullName>
    </recommendedName>
</protein>
<dbReference type="InterPro" id="IPR007040">
    <property type="entry name" value="Ribosome_modulation_factor"/>
</dbReference>
<dbReference type="RefSeq" id="WP_225249200.1">
    <property type="nucleotide sequence ID" value="NZ_CP152308.1"/>
</dbReference>
<accession>A0ABS7YFY4</accession>
<reference evidence="4" key="1">
    <citation type="submission" date="2023-07" db="EMBL/GenBank/DDBJ databases">
        <title>Molecular identification of indigenous halophilic bacteria isolated from red sea cost, biodegradation of synthetic dyes and assessment of degraded metabolite toxicity.</title>
        <authorList>
            <person name="Chaieb K."/>
            <person name="Altayb H.N."/>
        </authorList>
    </citation>
    <scope>NUCLEOTIDE SEQUENCE [LARGE SCALE GENOMIC DNA]</scope>
    <source>
        <strain evidence="4">K20</strain>
    </source>
</reference>
<evidence type="ECO:0000313" key="3">
    <source>
        <dbReference type="EMBL" id="MCA2014567.1"/>
    </source>
</evidence>
<keyword evidence="2" id="KW-0810">Translation regulation</keyword>
<dbReference type="InterPro" id="IPR023200">
    <property type="entry name" value="RMF_sf"/>
</dbReference>
<name>A0ABS7YFY4_9VIBR</name>
<dbReference type="Gene3D" id="1.10.10.620">
    <property type="entry name" value="ribosome modulation factor like domain"/>
    <property type="match status" value="1"/>
</dbReference>
<evidence type="ECO:0008006" key="5">
    <source>
        <dbReference type="Google" id="ProtNLM"/>
    </source>
</evidence>
<evidence type="ECO:0000256" key="2">
    <source>
        <dbReference type="ARBA" id="ARBA00022845"/>
    </source>
</evidence>
<keyword evidence="4" id="KW-1185">Reference proteome</keyword>